<protein>
    <submittedName>
        <fullName evidence="2">DedA family protein</fullName>
    </submittedName>
</protein>
<sequence length="204" mass="23027">MKWIRNLYDWVLGWAESKYGGTALFILAFIESIFFPIPPDILLIALALGASHKSFRYALLASIGSIAGAVIGYSLGHFSWLTSTGEFTGFAMFFFDNIPGFTEDLFYQIKSLFDEWDFWVIFTAGFTPIPYKVFTITSGVFDISMPMFLLASAVSRSARFFLVASLIWKYGPPIKVFIDKYFNLIVTAFTVLLIGGFLVIKYLI</sequence>
<proteinExistence type="predicted"/>
<dbReference type="PANTHER" id="PTHR42709:SF11">
    <property type="entry name" value="DEDA FAMILY PROTEIN"/>
    <property type="match status" value="1"/>
</dbReference>
<accession>A0A9J6ZN64</accession>
<keyword evidence="3" id="KW-1185">Reference proteome</keyword>
<feature type="transmembrane region" description="Helical" evidence="1">
    <location>
        <begin position="147"/>
        <end position="169"/>
    </location>
</feature>
<keyword evidence="1" id="KW-1133">Transmembrane helix</keyword>
<reference evidence="2" key="1">
    <citation type="submission" date="2022-05" db="EMBL/GenBank/DDBJ databases">
        <authorList>
            <person name="Sun X."/>
        </authorList>
    </citation>
    <scope>NUCLEOTIDE SEQUENCE</scope>
    <source>
        <strain evidence="2">Ai-910</strain>
    </source>
</reference>
<reference evidence="2" key="2">
    <citation type="submission" date="2022-06" db="EMBL/GenBank/DDBJ databases">
        <title>Xiashengella guii gen. nov. sp. nov., a bacterium isolated form anaerobic digestion tank.</title>
        <authorList>
            <person name="Huang H."/>
        </authorList>
    </citation>
    <scope>NUCLEOTIDE SEQUENCE</scope>
    <source>
        <strain evidence="2">Ai-910</strain>
    </source>
</reference>
<evidence type="ECO:0000256" key="1">
    <source>
        <dbReference type="SAM" id="Phobius"/>
    </source>
</evidence>
<feature type="transmembrane region" description="Helical" evidence="1">
    <location>
        <begin position="181"/>
        <end position="203"/>
    </location>
</feature>
<organism evidence="2 3">
    <name type="scientific">Xiashengella succiniciproducens</name>
    <dbReference type="NCBI Taxonomy" id="2949635"/>
    <lineage>
        <taxon>Bacteria</taxon>
        <taxon>Pseudomonadati</taxon>
        <taxon>Bacteroidota</taxon>
        <taxon>Bacteroidia</taxon>
        <taxon>Marinilabiliales</taxon>
        <taxon>Marinilabiliaceae</taxon>
        <taxon>Xiashengella</taxon>
    </lineage>
</organism>
<feature type="transmembrane region" description="Helical" evidence="1">
    <location>
        <begin position="55"/>
        <end position="75"/>
    </location>
</feature>
<feature type="transmembrane region" description="Helical" evidence="1">
    <location>
        <begin position="118"/>
        <end position="141"/>
    </location>
</feature>
<dbReference type="InterPro" id="IPR051311">
    <property type="entry name" value="DedA_domain"/>
</dbReference>
<dbReference type="AlphaFoldDB" id="A0A9J6ZN64"/>
<dbReference type="KEGG" id="alkq:M9189_09860"/>
<keyword evidence="1" id="KW-0812">Transmembrane</keyword>
<keyword evidence="1" id="KW-0472">Membrane</keyword>
<dbReference type="Proteomes" id="UP001056426">
    <property type="component" value="Chromosome"/>
</dbReference>
<dbReference type="GO" id="GO:0005886">
    <property type="term" value="C:plasma membrane"/>
    <property type="evidence" value="ECO:0007669"/>
    <property type="project" value="TreeGrafter"/>
</dbReference>
<dbReference type="PANTHER" id="PTHR42709">
    <property type="entry name" value="ALKALINE PHOSPHATASE LIKE PROTEIN"/>
    <property type="match status" value="1"/>
</dbReference>
<gene>
    <name evidence="2" type="ORF">M9189_09860</name>
</gene>
<dbReference type="RefSeq" id="WP_250722815.1">
    <property type="nucleotide sequence ID" value="NZ_CP098400.1"/>
</dbReference>
<name>A0A9J6ZN64_9BACT</name>
<dbReference type="EMBL" id="CP098400">
    <property type="protein sequence ID" value="URW79157.1"/>
    <property type="molecule type" value="Genomic_DNA"/>
</dbReference>
<evidence type="ECO:0000313" key="2">
    <source>
        <dbReference type="EMBL" id="URW79157.1"/>
    </source>
</evidence>
<feature type="transmembrane region" description="Helical" evidence="1">
    <location>
        <begin position="20"/>
        <end position="48"/>
    </location>
</feature>
<evidence type="ECO:0000313" key="3">
    <source>
        <dbReference type="Proteomes" id="UP001056426"/>
    </source>
</evidence>